<protein>
    <submittedName>
        <fullName evidence="3">4Fe-4S binding protein</fullName>
    </submittedName>
</protein>
<evidence type="ECO:0000313" key="3">
    <source>
        <dbReference type="EMBL" id="MCW1914645.1"/>
    </source>
</evidence>
<organism evidence="3 4">
    <name type="scientific">Luteolibacter rhizosphaerae</name>
    <dbReference type="NCBI Taxonomy" id="2989719"/>
    <lineage>
        <taxon>Bacteria</taxon>
        <taxon>Pseudomonadati</taxon>
        <taxon>Verrucomicrobiota</taxon>
        <taxon>Verrucomicrobiia</taxon>
        <taxon>Verrucomicrobiales</taxon>
        <taxon>Verrucomicrobiaceae</taxon>
        <taxon>Luteolibacter</taxon>
    </lineage>
</organism>
<gene>
    <name evidence="3" type="ORF">OJ996_13745</name>
</gene>
<accession>A0ABT3G5Y0</accession>
<feature type="domain" description="4Fe-4S ferredoxin-type" evidence="2">
    <location>
        <begin position="386"/>
        <end position="427"/>
    </location>
</feature>
<sequence>MLIACYRLGLLVAAFFALYFTTAKREDRQVDHLDGAALLSLLKTDLPTAASVGAPEGDDRLRPVLRPDGETVGWLAQSYPESLPVIGYAGPTNLLVVFDTSRRVRGVHLLESADTAGHVAKVAGDPRFLSQWNGRHQASLASPGEPVMVSSASLTSEAIARGLAARFGAREMDQWFPGEVPIGEIRRWFPEASRIEGATVSNARGERLGELLRSSRMGVSVRGFQGSQDLLLALDGDRILGVSLQGSRDNQPYTSDVRDGLVFDTPFSSRSNEQILAAVPGELVMVSGASRTAESVEETVREMLRRHFAPEIKAGPAIGWREGIAFAWIGVGLLLGLGPWRGRKRLRMLFSLVSVACGGLWLGLMTGQDQWIKSGMRGSITGSALPLLALTVSALLIPAVFGKNIYCSHLCPHGAAQQLMGSFRKKRHSLPPKLHRFLVGMPWLTLVLLWAMAFLGIGVPFSHSEPFEVWSAGFVALLPVVIFIGGLAAASFLPQAYCHYGCPTGAVLKFLASAPGRWTRRDSIAGGLVALSWFLVPMA</sequence>
<dbReference type="RefSeq" id="WP_264514182.1">
    <property type="nucleotide sequence ID" value="NZ_JAPDDR010000006.1"/>
</dbReference>
<keyword evidence="1" id="KW-0812">Transmembrane</keyword>
<name>A0ABT3G5Y0_9BACT</name>
<keyword evidence="1" id="KW-0472">Membrane</keyword>
<dbReference type="InterPro" id="IPR017896">
    <property type="entry name" value="4Fe4S_Fe-S-bd"/>
</dbReference>
<reference evidence="3" key="1">
    <citation type="submission" date="2022-10" db="EMBL/GenBank/DDBJ databases">
        <title>Luteolibacter sp. GHJ8, whole genome shotgun sequencing project.</title>
        <authorList>
            <person name="Zhao G."/>
            <person name="Shen L."/>
        </authorList>
    </citation>
    <scope>NUCLEOTIDE SEQUENCE</scope>
    <source>
        <strain evidence="3">GHJ8</strain>
    </source>
</reference>
<feature type="transmembrane region" description="Helical" evidence="1">
    <location>
        <begin position="349"/>
        <end position="368"/>
    </location>
</feature>
<evidence type="ECO:0000259" key="2">
    <source>
        <dbReference type="Pfam" id="PF12801"/>
    </source>
</evidence>
<feature type="transmembrane region" description="Helical" evidence="1">
    <location>
        <begin position="469"/>
        <end position="493"/>
    </location>
</feature>
<feature type="domain" description="4Fe-4S ferredoxin-type" evidence="2">
    <location>
        <begin position="476"/>
        <end position="517"/>
    </location>
</feature>
<evidence type="ECO:0000313" key="4">
    <source>
        <dbReference type="Proteomes" id="UP001165653"/>
    </source>
</evidence>
<dbReference type="Proteomes" id="UP001165653">
    <property type="component" value="Unassembled WGS sequence"/>
</dbReference>
<keyword evidence="4" id="KW-1185">Reference proteome</keyword>
<evidence type="ECO:0000256" key="1">
    <source>
        <dbReference type="SAM" id="Phobius"/>
    </source>
</evidence>
<feature type="transmembrane region" description="Helical" evidence="1">
    <location>
        <begin position="380"/>
        <end position="401"/>
    </location>
</feature>
<dbReference type="EMBL" id="JAPDDR010000006">
    <property type="protein sequence ID" value="MCW1914645.1"/>
    <property type="molecule type" value="Genomic_DNA"/>
</dbReference>
<keyword evidence="1" id="KW-1133">Transmembrane helix</keyword>
<dbReference type="Pfam" id="PF12801">
    <property type="entry name" value="Fer4_5"/>
    <property type="match status" value="2"/>
</dbReference>
<proteinExistence type="predicted"/>
<feature type="transmembrane region" description="Helical" evidence="1">
    <location>
        <begin position="434"/>
        <end position="457"/>
    </location>
</feature>
<feature type="transmembrane region" description="Helical" evidence="1">
    <location>
        <begin position="318"/>
        <end position="337"/>
    </location>
</feature>
<comment type="caution">
    <text evidence="3">The sequence shown here is derived from an EMBL/GenBank/DDBJ whole genome shotgun (WGS) entry which is preliminary data.</text>
</comment>